<evidence type="ECO:0000256" key="4">
    <source>
        <dbReference type="ARBA" id="ARBA00022475"/>
    </source>
</evidence>
<reference evidence="11 12" key="1">
    <citation type="submission" date="2015-09" db="EMBL/GenBank/DDBJ databases">
        <title>Complete genome sequence of Defluviimonas alba cai42t isolated from an oilfield in Xinjiang.</title>
        <authorList>
            <person name="Geng S."/>
            <person name="Pan X."/>
            <person name="Wu X."/>
        </authorList>
    </citation>
    <scope>NUCLEOTIDE SEQUENCE [LARGE SCALE GENOMIC DNA]</scope>
    <source>
        <strain evidence="12">cai42</strain>
    </source>
</reference>
<dbReference type="PATRIC" id="fig|1335048.3.peg.1288"/>
<dbReference type="GO" id="GO:0006811">
    <property type="term" value="P:monoatomic ion transport"/>
    <property type="evidence" value="ECO:0007669"/>
    <property type="project" value="UniProtKB-KW"/>
</dbReference>
<dbReference type="InterPro" id="IPR050222">
    <property type="entry name" value="MATE_MdtK"/>
</dbReference>
<dbReference type="AlphaFoldDB" id="A0A159Z0Z4"/>
<dbReference type="PANTHER" id="PTHR43298">
    <property type="entry name" value="MULTIDRUG RESISTANCE PROTEIN NORM-RELATED"/>
    <property type="match status" value="1"/>
</dbReference>
<evidence type="ECO:0000256" key="1">
    <source>
        <dbReference type="ARBA" id="ARBA00004429"/>
    </source>
</evidence>
<dbReference type="Proteomes" id="UP000076128">
    <property type="component" value="Chromosome"/>
</dbReference>
<dbReference type="Pfam" id="PF01554">
    <property type="entry name" value="MatE"/>
    <property type="match status" value="2"/>
</dbReference>
<evidence type="ECO:0000256" key="10">
    <source>
        <dbReference type="SAM" id="Phobius"/>
    </source>
</evidence>
<feature type="transmembrane region" description="Helical" evidence="10">
    <location>
        <begin position="46"/>
        <end position="79"/>
    </location>
</feature>
<feature type="transmembrane region" description="Helical" evidence="10">
    <location>
        <begin position="194"/>
        <end position="216"/>
    </location>
</feature>
<evidence type="ECO:0000256" key="3">
    <source>
        <dbReference type="ARBA" id="ARBA00022449"/>
    </source>
</evidence>
<accession>A0A159Z0Z4</accession>
<proteinExistence type="predicted"/>
<dbReference type="PANTHER" id="PTHR43298:SF2">
    <property type="entry name" value="FMN_FAD EXPORTER YEEO-RELATED"/>
    <property type="match status" value="1"/>
</dbReference>
<dbReference type="CDD" id="cd13131">
    <property type="entry name" value="MATE_NorM_like"/>
    <property type="match status" value="1"/>
</dbReference>
<keyword evidence="2" id="KW-0813">Transport</keyword>
<protein>
    <recommendedName>
        <fullName evidence="9">Multidrug-efflux transporter</fullName>
    </recommendedName>
</protein>
<evidence type="ECO:0000256" key="8">
    <source>
        <dbReference type="ARBA" id="ARBA00023136"/>
    </source>
</evidence>
<dbReference type="RefSeq" id="WP_066811603.1">
    <property type="nucleotide sequence ID" value="NZ_CP012661.1"/>
</dbReference>
<keyword evidence="6 10" id="KW-1133">Transmembrane helix</keyword>
<comment type="subcellular location">
    <subcellularLocation>
        <location evidence="1">Cell inner membrane</location>
        <topology evidence="1">Multi-pass membrane protein</topology>
    </subcellularLocation>
</comment>
<feature type="transmembrane region" description="Helical" evidence="10">
    <location>
        <begin position="91"/>
        <end position="112"/>
    </location>
</feature>
<evidence type="ECO:0000256" key="2">
    <source>
        <dbReference type="ARBA" id="ARBA00022448"/>
    </source>
</evidence>
<dbReference type="GO" id="GO:0005886">
    <property type="term" value="C:plasma membrane"/>
    <property type="evidence" value="ECO:0007669"/>
    <property type="project" value="UniProtKB-SubCell"/>
</dbReference>
<evidence type="ECO:0000256" key="7">
    <source>
        <dbReference type="ARBA" id="ARBA00023065"/>
    </source>
</evidence>
<name>A0A159Z0Z4_9RHOB</name>
<keyword evidence="5 10" id="KW-0812">Transmembrane</keyword>
<dbReference type="STRING" id="1335048.AKL17_1241"/>
<dbReference type="InterPro" id="IPR048279">
    <property type="entry name" value="MdtK-like"/>
</dbReference>
<keyword evidence="4" id="KW-1003">Cell membrane</keyword>
<dbReference type="EMBL" id="CP012661">
    <property type="protein sequence ID" value="AMY68497.1"/>
    <property type="molecule type" value="Genomic_DNA"/>
</dbReference>
<dbReference type="OrthoDB" id="9780160at2"/>
<dbReference type="InterPro" id="IPR002528">
    <property type="entry name" value="MATE_fam"/>
</dbReference>
<dbReference type="PIRSF" id="PIRSF006603">
    <property type="entry name" value="DinF"/>
    <property type="match status" value="1"/>
</dbReference>
<feature type="transmembrane region" description="Helical" evidence="10">
    <location>
        <begin position="161"/>
        <end position="182"/>
    </location>
</feature>
<evidence type="ECO:0000313" key="12">
    <source>
        <dbReference type="Proteomes" id="UP000076128"/>
    </source>
</evidence>
<feature type="transmembrane region" description="Helical" evidence="10">
    <location>
        <begin position="422"/>
        <end position="440"/>
    </location>
</feature>
<evidence type="ECO:0000256" key="6">
    <source>
        <dbReference type="ARBA" id="ARBA00022989"/>
    </source>
</evidence>
<dbReference type="KEGG" id="daa:AKL17_1241"/>
<sequence length="455" mass="47777">MTARVSYLTHTRVLLVLGLPLIGSHLAQMALHVTDTVMLGWYGVEALAAVVLGASLFFIVFILGSGFAIAVMGMVAAALGRGDEVQVRRDVRMGLWLSLLFGLAVAPLMWWSGALLRGLGQDPVVAQLAQDYLRIAGLGMVPALLVMVLKSYLAALERTAVVLWATLGAAALNGLMNWALIFGNWGAPELGVRGAAAASLASQLLSLAVLAGYAAWHPALRRFHLFQRIWRPDWQAFGQVFRTGLPVGLTSLAEGSLFNAAAVMMGWIGTVELASHGIAMEAAALAFMVHLGLSNAATVRVGRAHGMRDAQGMRDAALTAIAMSMGFGLVVVALFLLAPGLIIAAFLDMENPASGAIVAVGTMLLAVAALFQLFDALQCMALGILRGVQDTGVPMALAVVSYWVVGIPSSYVLAFPLGMGPAGVWLGLVIGLALASALLMGRFWSGRARRVQPAV</sequence>
<feature type="transmembrane region" description="Helical" evidence="10">
    <location>
        <begin position="132"/>
        <end position="149"/>
    </location>
</feature>
<keyword evidence="3" id="KW-0050">Antiport</keyword>
<gene>
    <name evidence="11" type="ORF">AKL17_1241</name>
</gene>
<keyword evidence="12" id="KW-1185">Reference proteome</keyword>
<keyword evidence="7" id="KW-0406">Ion transport</keyword>
<evidence type="ECO:0000256" key="9">
    <source>
        <dbReference type="ARBA" id="ARBA00031636"/>
    </source>
</evidence>
<feature type="transmembrane region" description="Helical" evidence="10">
    <location>
        <begin position="12"/>
        <end position="34"/>
    </location>
</feature>
<organism evidence="11 12">
    <name type="scientific">Frigidibacter mobilis</name>
    <dbReference type="NCBI Taxonomy" id="1335048"/>
    <lineage>
        <taxon>Bacteria</taxon>
        <taxon>Pseudomonadati</taxon>
        <taxon>Pseudomonadota</taxon>
        <taxon>Alphaproteobacteria</taxon>
        <taxon>Rhodobacterales</taxon>
        <taxon>Paracoccaceae</taxon>
        <taxon>Frigidibacter</taxon>
    </lineage>
</organism>
<feature type="transmembrane region" description="Helical" evidence="10">
    <location>
        <begin position="317"/>
        <end position="347"/>
    </location>
</feature>
<keyword evidence="8 10" id="KW-0472">Membrane</keyword>
<feature type="transmembrane region" description="Helical" evidence="10">
    <location>
        <begin position="395"/>
        <end position="416"/>
    </location>
</feature>
<evidence type="ECO:0000256" key="5">
    <source>
        <dbReference type="ARBA" id="ARBA00022692"/>
    </source>
</evidence>
<dbReference type="NCBIfam" id="TIGR00797">
    <property type="entry name" value="matE"/>
    <property type="match status" value="1"/>
</dbReference>
<dbReference type="GO" id="GO:0015297">
    <property type="term" value="F:antiporter activity"/>
    <property type="evidence" value="ECO:0007669"/>
    <property type="project" value="UniProtKB-KW"/>
</dbReference>
<feature type="transmembrane region" description="Helical" evidence="10">
    <location>
        <begin position="353"/>
        <end position="374"/>
    </location>
</feature>
<evidence type="ECO:0000313" key="11">
    <source>
        <dbReference type="EMBL" id="AMY68497.1"/>
    </source>
</evidence>
<dbReference type="GO" id="GO:0042910">
    <property type="term" value="F:xenobiotic transmembrane transporter activity"/>
    <property type="evidence" value="ECO:0007669"/>
    <property type="project" value="InterPro"/>
</dbReference>